<gene>
    <name evidence="2" type="ORF">PXEA_LOCUS5332</name>
</gene>
<reference evidence="2" key="1">
    <citation type="submission" date="2018-11" db="EMBL/GenBank/DDBJ databases">
        <authorList>
            <consortium name="Pathogen Informatics"/>
        </authorList>
    </citation>
    <scope>NUCLEOTIDE SEQUENCE</scope>
</reference>
<feature type="region of interest" description="Disordered" evidence="1">
    <location>
        <begin position="722"/>
        <end position="750"/>
    </location>
</feature>
<name>A0A448WHF7_9PLAT</name>
<evidence type="ECO:0000256" key="1">
    <source>
        <dbReference type="SAM" id="MobiDB-lite"/>
    </source>
</evidence>
<comment type="caution">
    <text evidence="2">The sequence shown here is derived from an EMBL/GenBank/DDBJ whole genome shotgun (WGS) entry which is preliminary data.</text>
</comment>
<feature type="region of interest" description="Disordered" evidence="1">
    <location>
        <begin position="248"/>
        <end position="289"/>
    </location>
</feature>
<feature type="region of interest" description="Disordered" evidence="1">
    <location>
        <begin position="664"/>
        <end position="688"/>
    </location>
</feature>
<feature type="region of interest" description="Disordered" evidence="1">
    <location>
        <begin position="327"/>
        <end position="370"/>
    </location>
</feature>
<dbReference type="AlphaFoldDB" id="A0A448WHF7"/>
<organism evidence="2 3">
    <name type="scientific">Protopolystoma xenopodis</name>
    <dbReference type="NCBI Taxonomy" id="117903"/>
    <lineage>
        <taxon>Eukaryota</taxon>
        <taxon>Metazoa</taxon>
        <taxon>Spiralia</taxon>
        <taxon>Lophotrochozoa</taxon>
        <taxon>Platyhelminthes</taxon>
        <taxon>Monogenea</taxon>
        <taxon>Polyopisthocotylea</taxon>
        <taxon>Polystomatidea</taxon>
        <taxon>Polystomatidae</taxon>
        <taxon>Protopolystoma</taxon>
    </lineage>
</organism>
<feature type="region of interest" description="Disordered" evidence="1">
    <location>
        <begin position="17"/>
        <end position="77"/>
    </location>
</feature>
<evidence type="ECO:0000313" key="2">
    <source>
        <dbReference type="EMBL" id="VEL11892.1"/>
    </source>
</evidence>
<feature type="compositionally biased region" description="Polar residues" evidence="1">
    <location>
        <begin position="532"/>
        <end position="546"/>
    </location>
</feature>
<dbReference type="EMBL" id="CAAALY010013176">
    <property type="protein sequence ID" value="VEL11892.1"/>
    <property type="molecule type" value="Genomic_DNA"/>
</dbReference>
<dbReference type="Proteomes" id="UP000784294">
    <property type="component" value="Unassembled WGS sequence"/>
</dbReference>
<sequence length="853" mass="96384">MRNESVDYSLLSDPILKTGKIQESKETITDPQPRRPELMNFPPKTVNDPYTNRERKLSDSTTYENSSIRSERQYSPVSQQFHSLARHGNLGKRSRHNNGLLEKPLHQIPVWSHAGQISPNEPESMHPSISYHSRYCERSPEAWHSADVMQEAWHKREPKFLSDSIFYPTLKNRTTKAHLFNAPIRSRKLSEPEASDFPRPNLTKVPFDSPFESPYMHLRYHGQPGVLLPNERHDLQFCKPTTYARVNQGSTDQITPLKGKSQSLSSTTSLSHPTCQDQTRTSNITSGESAVRRQYMSHKEPAILEDLQTPPQELYQSLEDAALLSHERPSHSHLTHKTYLPQRQPRRQHSYNLPRRQYPSKDLQNTSLSHSGQQSCILEIPDTEPISPHSLLRNSRFPDERISMDENTDSAIFLVSDHKYEYPDSDSLIPGVGLARQPHACPKVGQPDGYPYQSVDQAISHATYVPPLFYSDPPDIRPSEPIQTKHPSTWNQCSAEIYAHSLKDQAFAEVGPGKWIYLSETPIPVTRHPISRQPTNRHSSVDSGTRNRCKTNKLAKAPELPKQIYTHLGCLYSEQLVQSSDEMTAACWPNFQESSGSEPFVENVPGFTFNRGHATSWPFGNSRRSRKLNMSHIRLQLPPPNSRYFQKGSSSLPRPRLFVSTSRSISPSSSVWPSPPISPSPLVSPSTPPLNDRKFNTWGNGIYSEHGSWSQTDNPTNSRLPHICPNSPTRESIHRNNCSRKTKEADAVQETQTADIIEPTSSPGTTLRNITFGNAGNGTRTGLLRKLKLDYPGDHKSAKRLSRVDVKMKAESKMEVERVPKSNNSASGQENIPVRSDVKLGIKRGRTNHIAMP</sequence>
<accession>A0A448WHF7</accession>
<feature type="region of interest" description="Disordered" evidence="1">
    <location>
        <begin position="527"/>
        <end position="548"/>
    </location>
</feature>
<feature type="compositionally biased region" description="Polar residues" evidence="1">
    <location>
        <begin position="821"/>
        <end position="830"/>
    </location>
</feature>
<feature type="compositionally biased region" description="Polar residues" evidence="1">
    <location>
        <begin position="59"/>
        <end position="77"/>
    </location>
</feature>
<feature type="compositionally biased region" description="Polar residues" evidence="1">
    <location>
        <begin position="272"/>
        <end position="288"/>
    </location>
</feature>
<feature type="compositionally biased region" description="Basic and acidic residues" evidence="1">
    <location>
        <begin position="20"/>
        <end position="37"/>
    </location>
</feature>
<feature type="region of interest" description="Disordered" evidence="1">
    <location>
        <begin position="812"/>
        <end position="831"/>
    </location>
</feature>
<proteinExistence type="predicted"/>
<protein>
    <submittedName>
        <fullName evidence="2">Uncharacterized protein</fullName>
    </submittedName>
</protein>
<evidence type="ECO:0000313" key="3">
    <source>
        <dbReference type="Proteomes" id="UP000784294"/>
    </source>
</evidence>
<keyword evidence="3" id="KW-1185">Reference proteome</keyword>
<feature type="compositionally biased region" description="Low complexity" evidence="1">
    <location>
        <begin position="261"/>
        <end position="271"/>
    </location>
</feature>